<proteinExistence type="predicted"/>
<comment type="caution">
    <text evidence="2">The sequence shown here is derived from an EMBL/GenBank/DDBJ whole genome shotgun (WGS) entry which is preliminary data.</text>
</comment>
<dbReference type="EMBL" id="CAJVQB010018418">
    <property type="protein sequence ID" value="CAG8787557.1"/>
    <property type="molecule type" value="Genomic_DNA"/>
</dbReference>
<accession>A0ABN7VNA7</accession>
<feature type="compositionally biased region" description="Polar residues" evidence="1">
    <location>
        <begin position="60"/>
        <end position="69"/>
    </location>
</feature>
<keyword evidence="3" id="KW-1185">Reference proteome</keyword>
<evidence type="ECO:0000313" key="3">
    <source>
        <dbReference type="Proteomes" id="UP000789901"/>
    </source>
</evidence>
<sequence length="129" mass="15006">RDTQSLSKYPEKEIITMMEEVSEHFARRLNDLDDVCLRDNKKIKTTYANDQNEETERAESSLTLTSNNTKARDQKIASEAMNLSTTTNTNLEVQEKNIEESQQINHMQIHRYVAHNSETMDIEIEDQIS</sequence>
<gene>
    <name evidence="2" type="ORF">GMARGA_LOCUS20700</name>
</gene>
<protein>
    <submittedName>
        <fullName evidence="2">41914_t:CDS:1</fullName>
    </submittedName>
</protein>
<feature type="non-terminal residue" evidence="2">
    <location>
        <position position="1"/>
    </location>
</feature>
<name>A0ABN7VNA7_GIGMA</name>
<organism evidence="2 3">
    <name type="scientific">Gigaspora margarita</name>
    <dbReference type="NCBI Taxonomy" id="4874"/>
    <lineage>
        <taxon>Eukaryota</taxon>
        <taxon>Fungi</taxon>
        <taxon>Fungi incertae sedis</taxon>
        <taxon>Mucoromycota</taxon>
        <taxon>Glomeromycotina</taxon>
        <taxon>Glomeromycetes</taxon>
        <taxon>Diversisporales</taxon>
        <taxon>Gigasporaceae</taxon>
        <taxon>Gigaspora</taxon>
    </lineage>
</organism>
<reference evidence="2 3" key="1">
    <citation type="submission" date="2021-06" db="EMBL/GenBank/DDBJ databases">
        <authorList>
            <person name="Kallberg Y."/>
            <person name="Tangrot J."/>
            <person name="Rosling A."/>
        </authorList>
    </citation>
    <scope>NUCLEOTIDE SEQUENCE [LARGE SCALE GENOMIC DNA]</scope>
    <source>
        <strain evidence="2 3">120-4 pot B 10/14</strain>
    </source>
</reference>
<evidence type="ECO:0000313" key="2">
    <source>
        <dbReference type="EMBL" id="CAG8787557.1"/>
    </source>
</evidence>
<evidence type="ECO:0000256" key="1">
    <source>
        <dbReference type="SAM" id="MobiDB-lite"/>
    </source>
</evidence>
<dbReference type="Proteomes" id="UP000789901">
    <property type="component" value="Unassembled WGS sequence"/>
</dbReference>
<feature type="region of interest" description="Disordered" evidence="1">
    <location>
        <begin position="47"/>
        <end position="71"/>
    </location>
</feature>